<evidence type="ECO:0000256" key="1">
    <source>
        <dbReference type="ARBA" id="ARBA00004123"/>
    </source>
</evidence>
<dbReference type="GO" id="GO:0000981">
    <property type="term" value="F:DNA-binding transcription factor activity, RNA polymerase II-specific"/>
    <property type="evidence" value="ECO:0007669"/>
    <property type="project" value="InterPro"/>
</dbReference>
<evidence type="ECO:0000259" key="4">
    <source>
        <dbReference type="PROSITE" id="PS50048"/>
    </source>
</evidence>
<dbReference type="EMBL" id="GG698925">
    <property type="protein sequence ID" value="EEU36820.1"/>
    <property type="molecule type" value="Genomic_DNA"/>
</dbReference>
<dbReference type="InParanoid" id="C7ZGK9"/>
<evidence type="ECO:0000313" key="5">
    <source>
        <dbReference type="EMBL" id="EEU36820.1"/>
    </source>
</evidence>
<dbReference type="GeneID" id="9669938"/>
<dbReference type="OrthoDB" id="6428749at2759"/>
<evidence type="ECO:0000256" key="3">
    <source>
        <dbReference type="SAM" id="MobiDB-lite"/>
    </source>
</evidence>
<dbReference type="Proteomes" id="UP000005206">
    <property type="component" value="Chromosome 6"/>
</dbReference>
<evidence type="ECO:0000313" key="6">
    <source>
        <dbReference type="Proteomes" id="UP000005206"/>
    </source>
</evidence>
<accession>C7ZGK9</accession>
<dbReference type="eggNOG" id="ENOG502SPH6">
    <property type="taxonomic scope" value="Eukaryota"/>
</dbReference>
<dbReference type="PANTHER" id="PTHR37534">
    <property type="entry name" value="TRANSCRIPTIONAL ACTIVATOR PROTEIN UGA3"/>
    <property type="match status" value="1"/>
</dbReference>
<dbReference type="HOGENOM" id="CLU_023417_3_0_1"/>
<dbReference type="PANTHER" id="PTHR37534:SF46">
    <property type="entry name" value="ZN(II)2CYS6 TRANSCRIPTION FACTOR (EUROFUNG)"/>
    <property type="match status" value="1"/>
</dbReference>
<proteinExistence type="predicted"/>
<dbReference type="GO" id="GO:0005634">
    <property type="term" value="C:nucleus"/>
    <property type="evidence" value="ECO:0007669"/>
    <property type="project" value="UniProtKB-SubCell"/>
</dbReference>
<dbReference type="InterPro" id="IPR036864">
    <property type="entry name" value="Zn2-C6_fun-type_DNA-bd_sf"/>
</dbReference>
<name>C7ZGK9_FUSV7</name>
<dbReference type="VEuPathDB" id="FungiDB:NECHADRAFT_81037"/>
<comment type="subcellular location">
    <subcellularLocation>
        <location evidence="1">Nucleus</location>
    </subcellularLocation>
</comment>
<dbReference type="KEGG" id="nhe:NECHADRAFT_81037"/>
<organism evidence="5 6">
    <name type="scientific">Fusarium vanettenii (strain ATCC MYA-4622 / CBS 123669 / FGSC 9596 / NRRL 45880 / 77-13-4)</name>
    <name type="common">Fusarium solani subsp. pisi</name>
    <dbReference type="NCBI Taxonomy" id="660122"/>
    <lineage>
        <taxon>Eukaryota</taxon>
        <taxon>Fungi</taxon>
        <taxon>Dikarya</taxon>
        <taxon>Ascomycota</taxon>
        <taxon>Pezizomycotina</taxon>
        <taxon>Sordariomycetes</taxon>
        <taxon>Hypocreomycetidae</taxon>
        <taxon>Hypocreales</taxon>
        <taxon>Nectriaceae</taxon>
        <taxon>Fusarium</taxon>
        <taxon>Fusarium solani species complex</taxon>
        <taxon>Fusarium vanettenii</taxon>
    </lineage>
</organism>
<dbReference type="CDD" id="cd00067">
    <property type="entry name" value="GAL4"/>
    <property type="match status" value="1"/>
</dbReference>
<feature type="compositionally biased region" description="Low complexity" evidence="3">
    <location>
        <begin position="61"/>
        <end position="74"/>
    </location>
</feature>
<feature type="domain" description="Zn(2)-C6 fungal-type" evidence="4">
    <location>
        <begin position="11"/>
        <end position="41"/>
    </location>
</feature>
<dbReference type="InterPro" id="IPR001138">
    <property type="entry name" value="Zn2Cys6_DnaBD"/>
</dbReference>
<reference evidence="5 6" key="1">
    <citation type="journal article" date="2009" name="PLoS Genet.">
        <title>The genome of Nectria haematococca: contribution of supernumerary chromosomes to gene expansion.</title>
        <authorList>
            <person name="Coleman J.J."/>
            <person name="Rounsley S.D."/>
            <person name="Rodriguez-Carres M."/>
            <person name="Kuo A."/>
            <person name="Wasmann C.C."/>
            <person name="Grimwood J."/>
            <person name="Schmutz J."/>
            <person name="Taga M."/>
            <person name="White G.J."/>
            <person name="Zhou S."/>
            <person name="Schwartz D.C."/>
            <person name="Freitag M."/>
            <person name="Ma L.J."/>
            <person name="Danchin E.G."/>
            <person name="Henrissat B."/>
            <person name="Coutinho P.M."/>
            <person name="Nelson D.R."/>
            <person name="Straney D."/>
            <person name="Napoli C.A."/>
            <person name="Barker B.M."/>
            <person name="Gribskov M."/>
            <person name="Rep M."/>
            <person name="Kroken S."/>
            <person name="Molnar I."/>
            <person name="Rensing C."/>
            <person name="Kennell J.C."/>
            <person name="Zamora J."/>
            <person name="Farman M.L."/>
            <person name="Selker E.U."/>
            <person name="Salamov A."/>
            <person name="Shapiro H."/>
            <person name="Pangilinan J."/>
            <person name="Lindquist E."/>
            <person name="Lamers C."/>
            <person name="Grigoriev I.V."/>
            <person name="Geiser D.M."/>
            <person name="Covert S.F."/>
            <person name="Temporini E."/>
            <person name="Vanetten H.D."/>
        </authorList>
    </citation>
    <scope>NUCLEOTIDE SEQUENCE [LARGE SCALE GENOMIC DNA]</scope>
    <source>
        <strain evidence="6">ATCC MYA-4622 / CBS 123669 / FGSC 9596 / NRRL 45880 / 77-13-4</strain>
    </source>
</reference>
<dbReference type="RefSeq" id="XP_003042533.1">
    <property type="nucleotide sequence ID" value="XM_003042487.1"/>
</dbReference>
<gene>
    <name evidence="5" type="ORF">NECHADRAFT_81037</name>
</gene>
<dbReference type="GO" id="GO:0008270">
    <property type="term" value="F:zinc ion binding"/>
    <property type="evidence" value="ECO:0007669"/>
    <property type="project" value="InterPro"/>
</dbReference>
<dbReference type="SMART" id="SM00066">
    <property type="entry name" value="GAL4"/>
    <property type="match status" value="1"/>
</dbReference>
<dbReference type="InterPro" id="IPR021858">
    <property type="entry name" value="Fun_TF"/>
</dbReference>
<dbReference type="Pfam" id="PF00172">
    <property type="entry name" value="Zn_clus"/>
    <property type="match status" value="1"/>
</dbReference>
<sequence>MTKATLRAKTGCFTCRKRKVKCGEEKPSCRNCSAFGRQCVWPSSTDLCDRRHRSRASPDLSPAEPSRSSSSSTSEESKSPDLNRTAIVPYLGRSPSPGRSLFKPGIESELIHHLLNYYFSVIVLPTSSQEHVRQSRSELIDMMFHSPSVKDAVFACCACNKHVLLNDNRHKKIALHFYSKAVHELNQTLAKFQSTDKQPDSSLLTTVVFLYVHDLWSLDDSVDPRHHVAGAVTLLDLVSKHGASPGSMTQGFDRIIAESILYQAFLLSTRRPFAPYFHIDPEFVTNVERLLAPLDSQDSSYAACSPVLGIPTTLYRLKLKVINFHNAPAQQIPENLARLRSEMDYWVALVVPRAAPSLTSASAAHKFDLVILATSLLLDLVTECFTYQLPIDLLSLLNTNDSPRWQVESCLEILRQPQEVEKWTGMFLGLWPLLILGYAVSSDEDMALIQGVLSQMRERLGYVPHSKAEQVRDPLPKADVGDDGVSTSECCSRMRDKLSQDRHCSAGTRLTRATMHIFVSLKQP</sequence>
<protein>
    <recommendedName>
        <fullName evidence="4">Zn(2)-C6 fungal-type domain-containing protein</fullName>
    </recommendedName>
</protein>
<dbReference type="AlphaFoldDB" id="C7ZGK9"/>
<dbReference type="STRING" id="660122.C7ZGK9"/>
<dbReference type="OMA" id="AARECVW"/>
<feature type="region of interest" description="Disordered" evidence="3">
    <location>
        <begin position="49"/>
        <end position="91"/>
    </location>
</feature>
<dbReference type="PROSITE" id="PS50048">
    <property type="entry name" value="ZN2_CY6_FUNGAL_2"/>
    <property type="match status" value="1"/>
</dbReference>
<dbReference type="SUPFAM" id="SSF57701">
    <property type="entry name" value="Zn2/Cys6 DNA-binding domain"/>
    <property type="match status" value="1"/>
</dbReference>
<dbReference type="Gene3D" id="4.10.240.10">
    <property type="entry name" value="Zn(2)-C6 fungal-type DNA-binding domain"/>
    <property type="match status" value="1"/>
</dbReference>
<dbReference type="Pfam" id="PF11951">
    <property type="entry name" value="Fungal_trans_2"/>
    <property type="match status" value="1"/>
</dbReference>
<keyword evidence="6" id="KW-1185">Reference proteome</keyword>
<keyword evidence="2" id="KW-0539">Nucleus</keyword>
<evidence type="ECO:0000256" key="2">
    <source>
        <dbReference type="ARBA" id="ARBA00023242"/>
    </source>
</evidence>
<dbReference type="PROSITE" id="PS00463">
    <property type="entry name" value="ZN2_CY6_FUNGAL_1"/>
    <property type="match status" value="1"/>
</dbReference>